<dbReference type="Gene3D" id="3.40.50.720">
    <property type="entry name" value="NAD(P)-binding Rossmann-like Domain"/>
    <property type="match status" value="1"/>
</dbReference>
<protein>
    <submittedName>
        <fullName evidence="6">Oxidoreductase, short-chain dehydrogenase/reductase family</fullName>
    </submittedName>
</protein>
<dbReference type="PRINTS" id="PR00081">
    <property type="entry name" value="GDHRDH"/>
</dbReference>
<dbReference type="Pfam" id="PF00106">
    <property type="entry name" value="adh_short"/>
    <property type="match status" value="1"/>
</dbReference>
<keyword evidence="7" id="KW-1185">Reference proteome</keyword>
<dbReference type="Proteomes" id="UP000032160">
    <property type="component" value="Chromosome I"/>
</dbReference>
<dbReference type="KEGG" id="pect:BN1012_Phect206"/>
<dbReference type="GO" id="GO:0016491">
    <property type="term" value="F:oxidoreductase activity"/>
    <property type="evidence" value="ECO:0007669"/>
    <property type="project" value="UniProtKB-KW"/>
</dbReference>
<evidence type="ECO:0000256" key="3">
    <source>
        <dbReference type="ARBA" id="ARBA00023002"/>
    </source>
</evidence>
<keyword evidence="3" id="KW-0560">Oxidoreductase</keyword>
<dbReference type="OrthoDB" id="4690547at2"/>
<evidence type="ECO:0000256" key="1">
    <source>
        <dbReference type="ARBA" id="ARBA00006484"/>
    </source>
</evidence>
<dbReference type="PANTHER" id="PTHR43391:SF14">
    <property type="entry name" value="DEHYDROGENASE_REDUCTASE SDR FAMILY PROTEIN 7-LIKE"/>
    <property type="match status" value="1"/>
</dbReference>
<dbReference type="PANTHER" id="PTHR43391">
    <property type="entry name" value="RETINOL DEHYDROGENASE-RELATED"/>
    <property type="match status" value="1"/>
</dbReference>
<dbReference type="InterPro" id="IPR002347">
    <property type="entry name" value="SDR_fam"/>
</dbReference>
<evidence type="ECO:0000256" key="2">
    <source>
        <dbReference type="ARBA" id="ARBA00022857"/>
    </source>
</evidence>
<feature type="domain" description="Ketoreductase" evidence="5">
    <location>
        <begin position="7"/>
        <end position="194"/>
    </location>
</feature>
<dbReference type="PRINTS" id="PR00080">
    <property type="entry name" value="SDRFAMILY"/>
</dbReference>
<comment type="similarity">
    <text evidence="1 4">Belongs to the short-chain dehydrogenases/reductases (SDR) family.</text>
</comment>
<dbReference type="AlphaFoldDB" id="X5MKB5"/>
<dbReference type="EMBL" id="HG966617">
    <property type="protein sequence ID" value="CDO58420.1"/>
    <property type="molecule type" value="Genomic_DNA"/>
</dbReference>
<gene>
    <name evidence="6" type="ORF">BN1012_Phect206</name>
</gene>
<dbReference type="SMART" id="SM00822">
    <property type="entry name" value="PKS_KR"/>
    <property type="match status" value="1"/>
</dbReference>
<proteinExistence type="inferred from homology"/>
<keyword evidence="2" id="KW-0521">NADP</keyword>
<dbReference type="CDD" id="cd05233">
    <property type="entry name" value="SDR_c"/>
    <property type="match status" value="1"/>
</dbReference>
<dbReference type="SUPFAM" id="SSF51735">
    <property type="entry name" value="NAD(P)-binding Rossmann-fold domains"/>
    <property type="match status" value="1"/>
</dbReference>
<dbReference type="InterPro" id="IPR036291">
    <property type="entry name" value="NAD(P)-bd_dom_sf"/>
</dbReference>
<dbReference type="HOGENOM" id="CLU_010194_2_1_5"/>
<accession>X5MKB5</accession>
<sequence>MQDFKNKVVVITGGATGIGFSFAKQFGADGAKLVIASRRKDRVDEAVSALKELGFEAAGTAGDVSKRADVEALADFAWSTFGKADVLLNNAGVAQGKRGPVMSLDLEEFDTVLGINVYGTLYGIQVFGPRFVEQGTPAAIYNVGSENSFFPAVPGSSAYISSKHSVLAITEQLAEEVPDFIDVSLICPGYVQSEMTAGNPGGMPTDEFTALTLKQLKAGELYVVSHAYNMVHINKRYEALRKAFETYAPRYEGDDEYDVGCMIEKMMAARAAKG</sequence>
<dbReference type="RefSeq" id="WP_043949375.1">
    <property type="nucleotide sequence ID" value="NZ_HG966617.1"/>
</dbReference>
<dbReference type="STRING" id="1458461.BN1012_Phect206"/>
<evidence type="ECO:0000313" key="7">
    <source>
        <dbReference type="Proteomes" id="UP000032160"/>
    </source>
</evidence>
<evidence type="ECO:0000259" key="5">
    <source>
        <dbReference type="SMART" id="SM00822"/>
    </source>
</evidence>
<dbReference type="InterPro" id="IPR057326">
    <property type="entry name" value="KR_dom"/>
</dbReference>
<reference evidence="6 7" key="1">
    <citation type="journal article" date="2014" name="Front. Genet.">
        <title>Genome and metabolic network of "Candidatus Phaeomarinobacter ectocarpi" Ec32, a new candidate genus of Alphaproteobacteria frequently associated with brown algae.</title>
        <authorList>
            <person name="Dittami S.M."/>
            <person name="Barbeyron T."/>
            <person name="Boyen C."/>
            <person name="Cambefort J."/>
            <person name="Collet G."/>
            <person name="Delage L."/>
            <person name="Gobet A."/>
            <person name="Groisillier A."/>
            <person name="Leblanc C."/>
            <person name="Michel G."/>
            <person name="Scornet D."/>
            <person name="Siegel A."/>
            <person name="Tapia J.E."/>
            <person name="Tonon T."/>
        </authorList>
    </citation>
    <scope>NUCLEOTIDE SEQUENCE [LARGE SCALE GENOMIC DNA]</scope>
    <source>
        <strain evidence="6 7">Ec32</strain>
    </source>
</reference>
<name>X5MKB5_9HYPH</name>
<organism evidence="6 7">
    <name type="scientific">Candidatus Phaeomarinibacter ectocarpi</name>
    <dbReference type="NCBI Taxonomy" id="1458461"/>
    <lineage>
        <taxon>Bacteria</taxon>
        <taxon>Pseudomonadati</taxon>
        <taxon>Pseudomonadota</taxon>
        <taxon>Alphaproteobacteria</taxon>
        <taxon>Hyphomicrobiales</taxon>
        <taxon>Parvibaculaceae</taxon>
        <taxon>Candidatus Phaeomarinibacter</taxon>
    </lineage>
</organism>
<evidence type="ECO:0000256" key="4">
    <source>
        <dbReference type="RuleBase" id="RU000363"/>
    </source>
</evidence>
<evidence type="ECO:0000313" key="6">
    <source>
        <dbReference type="EMBL" id="CDO58420.1"/>
    </source>
</evidence>